<feature type="non-terminal residue" evidence="1">
    <location>
        <position position="1"/>
    </location>
</feature>
<organism evidence="1 2">
    <name type="scientific">Brassica napus</name>
    <name type="common">Rape</name>
    <dbReference type="NCBI Taxonomy" id="3708"/>
    <lineage>
        <taxon>Eukaryota</taxon>
        <taxon>Viridiplantae</taxon>
        <taxon>Streptophyta</taxon>
        <taxon>Embryophyta</taxon>
        <taxon>Tracheophyta</taxon>
        <taxon>Spermatophyta</taxon>
        <taxon>Magnoliopsida</taxon>
        <taxon>eudicotyledons</taxon>
        <taxon>Gunneridae</taxon>
        <taxon>Pentapetalae</taxon>
        <taxon>rosids</taxon>
        <taxon>malvids</taxon>
        <taxon>Brassicales</taxon>
        <taxon>Brassicaceae</taxon>
        <taxon>Brassiceae</taxon>
        <taxon>Brassica</taxon>
    </lineage>
</organism>
<proteinExistence type="predicted"/>
<name>A0ABQ8DW35_BRANA</name>
<dbReference type="EMBL" id="JAGKQM010000003">
    <property type="protein sequence ID" value="KAH0932661.1"/>
    <property type="molecule type" value="Genomic_DNA"/>
</dbReference>
<sequence length="24" mass="2661">KNLVFESSRSKGDSAANQIYQFGN</sequence>
<accession>A0ABQ8DW35</accession>
<comment type="caution">
    <text evidence="1">The sequence shown here is derived from an EMBL/GenBank/DDBJ whole genome shotgun (WGS) entry which is preliminary data.</text>
</comment>
<dbReference type="Proteomes" id="UP000824890">
    <property type="component" value="Unassembled WGS sequence"/>
</dbReference>
<keyword evidence="2" id="KW-1185">Reference proteome</keyword>
<evidence type="ECO:0000313" key="2">
    <source>
        <dbReference type="Proteomes" id="UP000824890"/>
    </source>
</evidence>
<protein>
    <submittedName>
        <fullName evidence="1">Uncharacterized protein</fullName>
    </submittedName>
</protein>
<gene>
    <name evidence="1" type="ORF">HID58_009778</name>
</gene>
<reference evidence="1 2" key="1">
    <citation type="submission" date="2021-05" db="EMBL/GenBank/DDBJ databases">
        <title>Genome Assembly of Synthetic Allotetraploid Brassica napus Reveals Homoeologous Exchanges between Subgenomes.</title>
        <authorList>
            <person name="Davis J.T."/>
        </authorList>
    </citation>
    <scope>NUCLEOTIDE SEQUENCE [LARGE SCALE GENOMIC DNA]</scope>
    <source>
        <strain evidence="2">cv. Da-Ae</strain>
        <tissue evidence="1">Seedling</tissue>
    </source>
</reference>
<evidence type="ECO:0000313" key="1">
    <source>
        <dbReference type="EMBL" id="KAH0932661.1"/>
    </source>
</evidence>